<dbReference type="CDD" id="cd01392">
    <property type="entry name" value="HTH_LacI"/>
    <property type="match status" value="1"/>
</dbReference>
<proteinExistence type="predicted"/>
<accession>A0A927F740</accession>
<dbReference type="Gene3D" id="1.10.260.40">
    <property type="entry name" value="lambda repressor-like DNA-binding domains"/>
    <property type="match status" value="1"/>
</dbReference>
<evidence type="ECO:0000313" key="6">
    <source>
        <dbReference type="Proteomes" id="UP000622317"/>
    </source>
</evidence>
<evidence type="ECO:0000256" key="2">
    <source>
        <dbReference type="ARBA" id="ARBA00023125"/>
    </source>
</evidence>
<dbReference type="Pfam" id="PF00356">
    <property type="entry name" value="LacI"/>
    <property type="match status" value="1"/>
</dbReference>
<evidence type="ECO:0000256" key="3">
    <source>
        <dbReference type="ARBA" id="ARBA00023163"/>
    </source>
</evidence>
<dbReference type="Gene3D" id="3.40.50.2300">
    <property type="match status" value="2"/>
</dbReference>
<reference evidence="5" key="1">
    <citation type="submission" date="2020-09" db="EMBL/GenBank/DDBJ databases">
        <title>Pelagicoccus enzymogenes sp. nov. with an EPS production, isolated from marine sediment.</title>
        <authorList>
            <person name="Feng X."/>
        </authorList>
    </citation>
    <scope>NUCLEOTIDE SEQUENCE</scope>
    <source>
        <strain evidence="5">NFK12</strain>
    </source>
</reference>
<evidence type="ECO:0000256" key="1">
    <source>
        <dbReference type="ARBA" id="ARBA00023015"/>
    </source>
</evidence>
<organism evidence="5 6">
    <name type="scientific">Pelagicoccus enzymogenes</name>
    <dbReference type="NCBI Taxonomy" id="2773457"/>
    <lineage>
        <taxon>Bacteria</taxon>
        <taxon>Pseudomonadati</taxon>
        <taxon>Verrucomicrobiota</taxon>
        <taxon>Opitutia</taxon>
        <taxon>Puniceicoccales</taxon>
        <taxon>Pelagicoccaceae</taxon>
        <taxon>Pelagicoccus</taxon>
    </lineage>
</organism>
<sequence>MAKLNQKYIADKLNLSRTTVSRCFTNHPKINPETRAKVFRLAAEMGYSYSAQRGGNNIKLQGRKKLAVIVGISEDQRSKNDTKTAEELLTGITEKAAIEKLEVEVFYVDPKEFLPQSRARQIIRGISCLDWKGTIIIYPLKEEAVGNIMAKFPTVSVLEDYDDCDVDCIHPDQIRGISRVMQHLVQLGHKRIGFLSWKYAVNTPWVERRLGAYVENLYRFGLELDPDIILNLRPEEQLPLDELDRLAAEYTRSKGVTAWVCAADHQAYHLMDSFEKLGVAVPEQCSITGFDGLTPPDGKKQLTSVRIPFRDIGISAVSSLIRKIDHPNTSRRNVQVSGEFVLGQTSAPPPL</sequence>
<keyword evidence="6" id="KW-1185">Reference proteome</keyword>
<keyword evidence="3" id="KW-0804">Transcription</keyword>
<keyword evidence="2 5" id="KW-0238">DNA-binding</keyword>
<dbReference type="InterPro" id="IPR010982">
    <property type="entry name" value="Lambda_DNA-bd_dom_sf"/>
</dbReference>
<dbReference type="PROSITE" id="PS50932">
    <property type="entry name" value="HTH_LACI_2"/>
    <property type="match status" value="1"/>
</dbReference>
<gene>
    <name evidence="5" type="ORF">IEN85_02690</name>
</gene>
<comment type="caution">
    <text evidence="5">The sequence shown here is derived from an EMBL/GenBank/DDBJ whole genome shotgun (WGS) entry which is preliminary data.</text>
</comment>
<dbReference type="SUPFAM" id="SSF53822">
    <property type="entry name" value="Periplasmic binding protein-like I"/>
    <property type="match status" value="1"/>
</dbReference>
<dbReference type="Proteomes" id="UP000622317">
    <property type="component" value="Unassembled WGS sequence"/>
</dbReference>
<feature type="domain" description="HTH lacI-type" evidence="4">
    <location>
        <begin position="9"/>
        <end position="58"/>
    </location>
</feature>
<dbReference type="GO" id="GO:0003700">
    <property type="term" value="F:DNA-binding transcription factor activity"/>
    <property type="evidence" value="ECO:0007669"/>
    <property type="project" value="TreeGrafter"/>
</dbReference>
<dbReference type="InterPro" id="IPR000843">
    <property type="entry name" value="HTH_LacI"/>
</dbReference>
<dbReference type="EMBL" id="JACYFG010000006">
    <property type="protein sequence ID" value="MBD5778385.1"/>
    <property type="molecule type" value="Genomic_DNA"/>
</dbReference>
<dbReference type="Pfam" id="PF13377">
    <property type="entry name" value="Peripla_BP_3"/>
    <property type="match status" value="1"/>
</dbReference>
<dbReference type="AlphaFoldDB" id="A0A927F740"/>
<dbReference type="RefSeq" id="WP_191615529.1">
    <property type="nucleotide sequence ID" value="NZ_JACYFG010000006.1"/>
</dbReference>
<keyword evidence="1" id="KW-0805">Transcription regulation</keyword>
<name>A0A927F740_9BACT</name>
<dbReference type="PANTHER" id="PTHR30146">
    <property type="entry name" value="LACI-RELATED TRANSCRIPTIONAL REPRESSOR"/>
    <property type="match status" value="1"/>
</dbReference>
<evidence type="ECO:0000313" key="5">
    <source>
        <dbReference type="EMBL" id="MBD5778385.1"/>
    </source>
</evidence>
<evidence type="ECO:0000259" key="4">
    <source>
        <dbReference type="PROSITE" id="PS50932"/>
    </source>
</evidence>
<dbReference type="SUPFAM" id="SSF47413">
    <property type="entry name" value="lambda repressor-like DNA-binding domains"/>
    <property type="match status" value="1"/>
</dbReference>
<dbReference type="InterPro" id="IPR046335">
    <property type="entry name" value="LacI/GalR-like_sensor"/>
</dbReference>
<protein>
    <submittedName>
        <fullName evidence="5">LacI family DNA-binding transcriptional regulator</fullName>
    </submittedName>
</protein>
<dbReference type="GO" id="GO:0000976">
    <property type="term" value="F:transcription cis-regulatory region binding"/>
    <property type="evidence" value="ECO:0007669"/>
    <property type="project" value="TreeGrafter"/>
</dbReference>
<dbReference type="SMART" id="SM00354">
    <property type="entry name" value="HTH_LACI"/>
    <property type="match status" value="1"/>
</dbReference>
<dbReference type="InterPro" id="IPR028082">
    <property type="entry name" value="Peripla_BP_I"/>
</dbReference>
<dbReference type="PANTHER" id="PTHR30146:SF109">
    <property type="entry name" value="HTH-TYPE TRANSCRIPTIONAL REGULATOR GALS"/>
    <property type="match status" value="1"/>
</dbReference>